<dbReference type="GO" id="GO:0005615">
    <property type="term" value="C:extracellular space"/>
    <property type="evidence" value="ECO:0007669"/>
    <property type="project" value="TreeGrafter"/>
</dbReference>
<sequence>MATIIKIAMFSLFITIIYGLLLPIPLCDTRRNLTPQQVKLCKKYQQKHLELLLDAKFISEFECEQQFSQRRWNCTLPPPSSVSPLLLPKMPLATRETAYIYASTSAAIMHTISRGCMEGKLANHCSCSKEERPGSLKQSDVWGGCGDNLPYGYQFSKKFTDAGEQLSEETLSKFSRVLMNLHNNEAGRWAVYEKSFVQCRCIGVSTNCAINTCYRQLGRFNKVAKHLENLYRSSVQVELKQGNDDGNSKNTEIRLVETNPNYNKYSAKDMVYIKDSPSYCEKKLSIGSYGVAGRSCTKTGNSINDCNMLCCDRGYYSRREIVKAKCGCKLIWCCEVKCKTCEKEQNNHYCK</sequence>
<evidence type="ECO:0000256" key="3">
    <source>
        <dbReference type="ARBA" id="ARBA00022473"/>
    </source>
</evidence>
<keyword evidence="8" id="KW-0325">Glycoprotein</keyword>
<dbReference type="InterPro" id="IPR005817">
    <property type="entry name" value="Wnt"/>
</dbReference>
<dbReference type="OrthoDB" id="5945655at2759"/>
<protein>
    <recommendedName>
        <fullName evidence="10">Protein Wnt</fullName>
    </recommendedName>
</protein>
<dbReference type="GO" id="GO:0005109">
    <property type="term" value="F:frizzled binding"/>
    <property type="evidence" value="ECO:0007669"/>
    <property type="project" value="TreeGrafter"/>
</dbReference>
<keyword evidence="3 10" id="KW-0217">Developmental protein</keyword>
<dbReference type="PANTHER" id="PTHR12027:SF77">
    <property type="entry name" value="PROTEIN WNT-5"/>
    <property type="match status" value="1"/>
</dbReference>
<evidence type="ECO:0000256" key="8">
    <source>
        <dbReference type="ARBA" id="ARBA00023180"/>
    </source>
</evidence>
<dbReference type="PANTHER" id="PTHR12027">
    <property type="entry name" value="WNT RELATED"/>
    <property type="match status" value="1"/>
</dbReference>
<comment type="function">
    <text evidence="10">Ligand for members of the frizzled family of seven transmembrane receptors.</text>
</comment>
<comment type="subcellular location">
    <subcellularLocation>
        <location evidence="1 10">Secreted</location>
        <location evidence="1 10">Extracellular space</location>
        <location evidence="1 10">Extracellular matrix</location>
    </subcellularLocation>
</comment>
<reference evidence="12" key="1">
    <citation type="submission" date="2021-01" db="UniProtKB">
        <authorList>
            <consortium name="EnsemblMetazoa"/>
        </authorList>
    </citation>
    <scope>IDENTIFICATION</scope>
</reference>
<dbReference type="Pfam" id="PF00110">
    <property type="entry name" value="wnt"/>
    <property type="match status" value="1"/>
</dbReference>
<evidence type="ECO:0000256" key="11">
    <source>
        <dbReference type="SAM" id="Phobius"/>
    </source>
</evidence>
<evidence type="ECO:0000313" key="12">
    <source>
        <dbReference type="EnsemblMetazoa" id="CLYHEMP006371.1"/>
    </source>
</evidence>
<dbReference type="RefSeq" id="XP_066920884.1">
    <property type="nucleotide sequence ID" value="XM_067064783.1"/>
</dbReference>
<evidence type="ECO:0000256" key="2">
    <source>
        <dbReference type="ARBA" id="ARBA00005683"/>
    </source>
</evidence>
<evidence type="ECO:0000256" key="5">
    <source>
        <dbReference type="ARBA" id="ARBA00022530"/>
    </source>
</evidence>
<keyword evidence="4" id="KW-0964">Secreted</keyword>
<dbReference type="GO" id="GO:0005125">
    <property type="term" value="F:cytokine activity"/>
    <property type="evidence" value="ECO:0007669"/>
    <property type="project" value="TreeGrafter"/>
</dbReference>
<evidence type="ECO:0000256" key="6">
    <source>
        <dbReference type="ARBA" id="ARBA00022687"/>
    </source>
</evidence>
<keyword evidence="7" id="KW-1015">Disulfide bond</keyword>
<name>A0A7M5U567_9CNID</name>
<evidence type="ECO:0000313" key="13">
    <source>
        <dbReference type="Proteomes" id="UP000594262"/>
    </source>
</evidence>
<dbReference type="InterPro" id="IPR043158">
    <property type="entry name" value="Wnt_C"/>
</dbReference>
<dbReference type="Gene3D" id="3.30.2460.20">
    <property type="match status" value="1"/>
</dbReference>
<evidence type="ECO:0000256" key="10">
    <source>
        <dbReference type="RuleBase" id="RU003500"/>
    </source>
</evidence>
<comment type="similarity">
    <text evidence="2 10">Belongs to the Wnt family.</text>
</comment>
<keyword evidence="5" id="KW-0272">Extracellular matrix</keyword>
<dbReference type="GeneID" id="136808244"/>
<evidence type="ECO:0000256" key="7">
    <source>
        <dbReference type="ARBA" id="ARBA00023157"/>
    </source>
</evidence>
<keyword evidence="9" id="KW-0449">Lipoprotein</keyword>
<evidence type="ECO:0000256" key="9">
    <source>
        <dbReference type="ARBA" id="ARBA00023288"/>
    </source>
</evidence>
<accession>A0A7M5U567</accession>
<keyword evidence="13" id="KW-1185">Reference proteome</keyword>
<dbReference type="AlphaFoldDB" id="A0A7M5U567"/>
<evidence type="ECO:0000256" key="1">
    <source>
        <dbReference type="ARBA" id="ARBA00004498"/>
    </source>
</evidence>
<proteinExistence type="inferred from homology"/>
<dbReference type="SMART" id="SM00097">
    <property type="entry name" value="WNT1"/>
    <property type="match status" value="1"/>
</dbReference>
<keyword evidence="6 10" id="KW-0879">Wnt signaling pathway</keyword>
<feature type="transmembrane region" description="Helical" evidence="11">
    <location>
        <begin position="7"/>
        <end position="26"/>
    </location>
</feature>
<organism evidence="12 13">
    <name type="scientific">Clytia hemisphaerica</name>
    <dbReference type="NCBI Taxonomy" id="252671"/>
    <lineage>
        <taxon>Eukaryota</taxon>
        <taxon>Metazoa</taxon>
        <taxon>Cnidaria</taxon>
        <taxon>Hydrozoa</taxon>
        <taxon>Hydroidolina</taxon>
        <taxon>Leptothecata</taxon>
        <taxon>Obeliida</taxon>
        <taxon>Clytiidae</taxon>
        <taxon>Clytia</taxon>
    </lineage>
</organism>
<dbReference type="PRINTS" id="PR01349">
    <property type="entry name" value="WNTPROTEIN"/>
</dbReference>
<dbReference type="GO" id="GO:0030182">
    <property type="term" value="P:neuron differentiation"/>
    <property type="evidence" value="ECO:0007669"/>
    <property type="project" value="TreeGrafter"/>
</dbReference>
<dbReference type="EnsemblMetazoa" id="CLYHEMT006371.1">
    <property type="protein sequence ID" value="CLYHEMP006371.1"/>
    <property type="gene ID" value="CLYHEMG006371"/>
</dbReference>
<keyword evidence="11" id="KW-0812">Transmembrane</keyword>
<evidence type="ECO:0000256" key="4">
    <source>
        <dbReference type="ARBA" id="ARBA00022525"/>
    </source>
</evidence>
<dbReference type="GO" id="GO:0045165">
    <property type="term" value="P:cell fate commitment"/>
    <property type="evidence" value="ECO:0007669"/>
    <property type="project" value="TreeGrafter"/>
</dbReference>
<dbReference type="Proteomes" id="UP000594262">
    <property type="component" value="Unplaced"/>
</dbReference>
<keyword evidence="11" id="KW-0472">Membrane</keyword>
<dbReference type="GO" id="GO:0060070">
    <property type="term" value="P:canonical Wnt signaling pathway"/>
    <property type="evidence" value="ECO:0007669"/>
    <property type="project" value="TreeGrafter"/>
</dbReference>
<keyword evidence="11" id="KW-1133">Transmembrane helix</keyword>